<gene>
    <name evidence="2" type="ORF">SJI18_03000</name>
</gene>
<reference evidence="2 3" key="1">
    <citation type="submission" date="2023-11" db="EMBL/GenBank/DDBJ databases">
        <title>Draft genome sequence of a psychrophilic Clostridium strain from permafrost water brine.</title>
        <authorList>
            <person name="Shcherbakova V.A."/>
            <person name="Trubitsyn V.E."/>
            <person name="Zakharyuk A.G."/>
        </authorList>
    </citation>
    <scope>NUCLEOTIDE SEQUENCE [LARGE SCALE GENOMIC DNA]</scope>
    <source>
        <strain evidence="2 3">14F</strain>
    </source>
</reference>
<dbReference type="EMBL" id="JAZHFS010000002">
    <property type="protein sequence ID" value="MEF2111271.1"/>
    <property type="molecule type" value="Genomic_DNA"/>
</dbReference>
<name>A0ABU7UJ40_9CLOT</name>
<evidence type="ECO:0000259" key="1">
    <source>
        <dbReference type="Pfam" id="PF04073"/>
    </source>
</evidence>
<organism evidence="2 3">
    <name type="scientific">Clostridium frigoriphilum</name>
    <dbReference type="NCBI Taxonomy" id="443253"/>
    <lineage>
        <taxon>Bacteria</taxon>
        <taxon>Bacillati</taxon>
        <taxon>Bacillota</taxon>
        <taxon>Clostridia</taxon>
        <taxon>Eubacteriales</taxon>
        <taxon>Clostridiaceae</taxon>
        <taxon>Clostridium</taxon>
    </lineage>
</organism>
<dbReference type="InterPro" id="IPR007214">
    <property type="entry name" value="YbaK/aa-tRNA-synth-assoc-dom"/>
</dbReference>
<accession>A0ABU7UJ40</accession>
<comment type="caution">
    <text evidence="2">The sequence shown here is derived from an EMBL/GenBank/DDBJ whole genome shotgun (WGS) entry which is preliminary data.</text>
</comment>
<proteinExistence type="predicted"/>
<dbReference type="PANTHER" id="PTHR30411:SF1">
    <property type="entry name" value="CYTOPLASMIC PROTEIN"/>
    <property type="match status" value="1"/>
</dbReference>
<evidence type="ECO:0000313" key="2">
    <source>
        <dbReference type="EMBL" id="MEF2111271.1"/>
    </source>
</evidence>
<feature type="domain" description="YbaK/aminoacyl-tRNA synthetase-associated" evidence="1">
    <location>
        <begin position="26"/>
        <end position="141"/>
    </location>
</feature>
<sequence>MSVESVKKFFTEQGLVDPVFKLEECGATVDLAAKTLGIEPKFIAKTLSFRLKDRDILIVTKGDARIDNRKYKDFFKTKAKMLDHDEVAQITGHPVGGVCPFGLASPIGVYIDVSLKDYEYVYPAAGSAFTALKIRPSDMQNLTQAEFVDVCK</sequence>
<dbReference type="RefSeq" id="WP_216248275.1">
    <property type="nucleotide sequence ID" value="NZ_JAZHFS010000002.1"/>
</dbReference>
<dbReference type="PANTHER" id="PTHR30411">
    <property type="entry name" value="CYTOPLASMIC PROTEIN"/>
    <property type="match status" value="1"/>
</dbReference>
<evidence type="ECO:0000313" key="3">
    <source>
        <dbReference type="Proteomes" id="UP001498469"/>
    </source>
</evidence>
<dbReference type="Pfam" id="PF04073">
    <property type="entry name" value="tRNA_edit"/>
    <property type="match status" value="1"/>
</dbReference>
<protein>
    <submittedName>
        <fullName evidence="2">YbaK/EbsC family protein</fullName>
    </submittedName>
</protein>
<dbReference type="Proteomes" id="UP001498469">
    <property type="component" value="Unassembled WGS sequence"/>
</dbReference>
<keyword evidence="3" id="KW-1185">Reference proteome</keyword>
<dbReference type="CDD" id="cd04333">
    <property type="entry name" value="ProX_deacylase"/>
    <property type="match status" value="1"/>
</dbReference>